<dbReference type="PATRIC" id="fig|931089.4.peg.425"/>
<evidence type="ECO:0000313" key="1">
    <source>
        <dbReference type="EMBL" id="ALC04880.1"/>
    </source>
</evidence>
<accession>A0A0M4CN09</accession>
<name>A0A0M4CN09_9CORY</name>
<dbReference type="InterPro" id="IPR009351">
    <property type="entry name" value="AlkZ-like"/>
</dbReference>
<dbReference type="Proteomes" id="UP000068067">
    <property type="component" value="Chromosome"/>
</dbReference>
<dbReference type="Pfam" id="PF06224">
    <property type="entry name" value="AlkZ-like"/>
    <property type="match status" value="1"/>
</dbReference>
<sequence length="351" mass="37918">MFTHASHYVRRGRHGGRGKRINQGILGVMPALSLDRLRALRLIAQLLAPSTALRAPTDSVSVAKHMLASQAQQRGSALTAIDLRAGSPGASTALDNSLLIRSWTQRGTHQILAAEDVRWMTLLCSPRILAASTKRRSSLLLDDASVARARDALTIAAESAPVSRSQAYELFRSVDVDPGDHRGQHLLRHFGGEGNIVQGPPINGEDSFVSLDAVCPLSLALTGDAALEEMTRRYFHSRGAATVKDLVWWSGLTVRDVKKGIALVAAAGEVQVVEGPSGEDMWIPTWAIDVTEAEVASALERELLLPAFDEYLLSYTDRSHVMDPEHLFSIGPGKNGVFKPFRVVGGEALPV</sequence>
<dbReference type="PANTHER" id="PTHR38479">
    <property type="entry name" value="LMO0824 PROTEIN"/>
    <property type="match status" value="1"/>
</dbReference>
<dbReference type="STRING" id="931089.CDES_02090"/>
<reference evidence="1 2" key="1">
    <citation type="submission" date="2014-08" db="EMBL/GenBank/DDBJ databases">
        <title>Complete genome sequence of Corynebacterium deserti GIMN1.010 (=DSM 45689), isolated from desert sand in western China.</title>
        <authorList>
            <person name="Ruckert C."/>
            <person name="Albersmeier A."/>
            <person name="Kalinowski J."/>
        </authorList>
    </citation>
    <scope>NUCLEOTIDE SEQUENCE [LARGE SCALE GENOMIC DNA]</scope>
    <source>
        <strain evidence="1 2">GIMN1.010</strain>
    </source>
</reference>
<dbReference type="EMBL" id="CP009220">
    <property type="protein sequence ID" value="ALC04880.1"/>
    <property type="molecule type" value="Genomic_DNA"/>
</dbReference>
<dbReference type="PANTHER" id="PTHR38479:SF2">
    <property type="entry name" value="WINGED HELIX DNA-BINDING DOMAIN-CONTAINING PROTEIN"/>
    <property type="match status" value="1"/>
</dbReference>
<gene>
    <name evidence="1" type="ORF">CDES_02090</name>
</gene>
<organism evidence="1 2">
    <name type="scientific">Corynebacterium deserti GIMN1.010</name>
    <dbReference type="NCBI Taxonomy" id="931089"/>
    <lineage>
        <taxon>Bacteria</taxon>
        <taxon>Bacillati</taxon>
        <taxon>Actinomycetota</taxon>
        <taxon>Actinomycetes</taxon>
        <taxon>Mycobacteriales</taxon>
        <taxon>Corynebacteriaceae</taxon>
        <taxon>Corynebacterium</taxon>
    </lineage>
</organism>
<dbReference type="KEGG" id="cdx:CDES_02090"/>
<evidence type="ECO:0008006" key="3">
    <source>
        <dbReference type="Google" id="ProtNLM"/>
    </source>
</evidence>
<dbReference type="AlphaFoldDB" id="A0A0M4CN09"/>
<protein>
    <recommendedName>
        <fullName evidence="3">Winged helix DNA-binding domain-containing protein</fullName>
    </recommendedName>
</protein>
<keyword evidence="2" id="KW-1185">Reference proteome</keyword>
<proteinExistence type="predicted"/>
<evidence type="ECO:0000313" key="2">
    <source>
        <dbReference type="Proteomes" id="UP000068067"/>
    </source>
</evidence>